<protein>
    <submittedName>
        <fullName evidence="2">Alpha-tocopherol transfer protein-like</fullName>
    </submittedName>
</protein>
<proteinExistence type="predicted"/>
<dbReference type="Gene3D" id="1.10.8.20">
    <property type="entry name" value="N-terminal domain of phosphatidylinositol transfer protein sec14p"/>
    <property type="match status" value="1"/>
</dbReference>
<dbReference type="InterPro" id="IPR036865">
    <property type="entry name" value="CRAL-TRIO_dom_sf"/>
</dbReference>
<dbReference type="OrthoDB" id="75724at2759"/>
<dbReference type="GO" id="GO:1902936">
    <property type="term" value="F:phosphatidylinositol bisphosphate binding"/>
    <property type="evidence" value="ECO:0007669"/>
    <property type="project" value="TreeGrafter"/>
</dbReference>
<dbReference type="AlphaFoldDB" id="A0A4Y2MGE9"/>
<dbReference type="Proteomes" id="UP000499080">
    <property type="component" value="Unassembled WGS sequence"/>
</dbReference>
<dbReference type="Gene3D" id="3.40.525.10">
    <property type="entry name" value="CRAL-TRIO lipid binding domain"/>
    <property type="match status" value="1"/>
</dbReference>
<dbReference type="Gene3D" id="1.20.5.1200">
    <property type="entry name" value="Alpha-tocopherol transfer"/>
    <property type="match status" value="1"/>
</dbReference>
<reference evidence="2 3" key="1">
    <citation type="journal article" date="2019" name="Sci. Rep.">
        <title>Orb-weaving spider Araneus ventricosus genome elucidates the spidroin gene catalogue.</title>
        <authorList>
            <person name="Kono N."/>
            <person name="Nakamura H."/>
            <person name="Ohtoshi R."/>
            <person name="Moran D.A.P."/>
            <person name="Shinohara A."/>
            <person name="Yoshida Y."/>
            <person name="Fujiwara M."/>
            <person name="Mori M."/>
            <person name="Tomita M."/>
            <person name="Arakawa K."/>
        </authorList>
    </citation>
    <scope>NUCLEOTIDE SEQUENCE [LARGE SCALE GENOMIC DNA]</scope>
</reference>
<dbReference type="InterPro" id="IPR001251">
    <property type="entry name" value="CRAL-TRIO_dom"/>
</dbReference>
<dbReference type="PANTHER" id="PTHR10174:SF208">
    <property type="entry name" value="CRAL-TRIO DOMAIN-CONTAINING PROTEIN DDB_G0278031"/>
    <property type="match status" value="1"/>
</dbReference>
<organism evidence="2 3">
    <name type="scientific">Araneus ventricosus</name>
    <name type="common">Orbweaver spider</name>
    <name type="synonym">Epeira ventricosa</name>
    <dbReference type="NCBI Taxonomy" id="182803"/>
    <lineage>
        <taxon>Eukaryota</taxon>
        <taxon>Metazoa</taxon>
        <taxon>Ecdysozoa</taxon>
        <taxon>Arthropoda</taxon>
        <taxon>Chelicerata</taxon>
        <taxon>Arachnida</taxon>
        <taxon>Araneae</taxon>
        <taxon>Araneomorphae</taxon>
        <taxon>Entelegynae</taxon>
        <taxon>Araneoidea</taxon>
        <taxon>Araneidae</taxon>
        <taxon>Araneus</taxon>
    </lineage>
</organism>
<dbReference type="EMBL" id="BGPR01007248">
    <property type="protein sequence ID" value="GBN25480.1"/>
    <property type="molecule type" value="Genomic_DNA"/>
</dbReference>
<dbReference type="GO" id="GO:0016020">
    <property type="term" value="C:membrane"/>
    <property type="evidence" value="ECO:0007669"/>
    <property type="project" value="TreeGrafter"/>
</dbReference>
<evidence type="ECO:0000259" key="1">
    <source>
        <dbReference type="PROSITE" id="PS50191"/>
    </source>
</evidence>
<gene>
    <name evidence="2" type="primary">TTPAL_10</name>
    <name evidence="2" type="ORF">AVEN_151236_1</name>
</gene>
<dbReference type="SUPFAM" id="SSF52087">
    <property type="entry name" value="CRAL/TRIO domain"/>
    <property type="match status" value="1"/>
</dbReference>
<sequence length="289" mass="34764">MCSKTSTTQDKEVLPFLVDFVQEFAIRKCKEELNETPERKERALHELRSLLHENKNTSGLQFHEDFLIQFLRRNKYRITDTFQHFQNFVILNKKESYLFKSIPDHYFETISSKYMVLLPKRCPDGCAIVIFEIAKWNPKEMPFECFKQMVLMLFYQLLRDPMNQINGFKFIHDFQGTLFFMKYCTPQNVYLFYNTAVNCIPGRYKEIHFINESVVLKTIWNVIKHFLTKKIKDRVFFHSNATELLDYFPRSIMPTKYGGTLQDPDMEDWIRKANREHEKYSIEGQPNFY</sequence>
<feature type="domain" description="CRAL-TRIO" evidence="1">
    <location>
        <begin position="106"/>
        <end position="265"/>
    </location>
</feature>
<dbReference type="PRINTS" id="PR00180">
    <property type="entry name" value="CRETINALDHBP"/>
</dbReference>
<name>A0A4Y2MGE9_ARAVE</name>
<dbReference type="InterPro" id="IPR036273">
    <property type="entry name" value="CRAL/TRIO_N_dom_sf"/>
</dbReference>
<keyword evidence="3" id="KW-1185">Reference proteome</keyword>
<dbReference type="PANTHER" id="PTHR10174">
    <property type="entry name" value="ALPHA-TOCOPHEROL TRANSFER PROTEIN-RELATED"/>
    <property type="match status" value="1"/>
</dbReference>
<accession>A0A4Y2MGE9</accession>
<dbReference type="SMART" id="SM00516">
    <property type="entry name" value="SEC14"/>
    <property type="match status" value="1"/>
</dbReference>
<evidence type="ECO:0000313" key="3">
    <source>
        <dbReference type="Proteomes" id="UP000499080"/>
    </source>
</evidence>
<dbReference type="SUPFAM" id="SSF46938">
    <property type="entry name" value="CRAL/TRIO N-terminal domain"/>
    <property type="match status" value="1"/>
</dbReference>
<dbReference type="CDD" id="cd00170">
    <property type="entry name" value="SEC14"/>
    <property type="match status" value="1"/>
</dbReference>
<comment type="caution">
    <text evidence="2">The sequence shown here is derived from an EMBL/GenBank/DDBJ whole genome shotgun (WGS) entry which is preliminary data.</text>
</comment>
<dbReference type="PROSITE" id="PS50191">
    <property type="entry name" value="CRAL_TRIO"/>
    <property type="match status" value="1"/>
</dbReference>
<evidence type="ECO:0000313" key="2">
    <source>
        <dbReference type="EMBL" id="GBN25480.1"/>
    </source>
</evidence>
<dbReference type="Pfam" id="PF00650">
    <property type="entry name" value="CRAL_TRIO"/>
    <property type="match status" value="1"/>
</dbReference>